<protein>
    <submittedName>
        <fullName evidence="2">Uncharacterized protein</fullName>
    </submittedName>
</protein>
<feature type="compositionally biased region" description="Basic and acidic residues" evidence="1">
    <location>
        <begin position="258"/>
        <end position="281"/>
    </location>
</feature>
<proteinExistence type="predicted"/>
<dbReference type="RefSeq" id="XP_020132376.1">
    <property type="nucleotide sequence ID" value="XM_020270984.1"/>
</dbReference>
<gene>
    <name evidence="2" type="ORF">BKCO1_1300097</name>
</gene>
<comment type="caution">
    <text evidence="2">The sequence shown here is derived from an EMBL/GenBank/DDBJ whole genome shotgun (WGS) entry which is preliminary data.</text>
</comment>
<evidence type="ECO:0000256" key="1">
    <source>
        <dbReference type="SAM" id="MobiDB-lite"/>
    </source>
</evidence>
<dbReference type="GeneID" id="31011243"/>
<evidence type="ECO:0000313" key="3">
    <source>
        <dbReference type="Proteomes" id="UP000183809"/>
    </source>
</evidence>
<feature type="compositionally biased region" description="Polar residues" evidence="1">
    <location>
        <begin position="286"/>
        <end position="297"/>
    </location>
</feature>
<accession>A0A1J9S878</accession>
<reference evidence="2 3" key="1">
    <citation type="submission" date="2016-10" db="EMBL/GenBank/DDBJ databases">
        <title>Proteomics and genomics reveal pathogen-plant mechanisms compatible with a hemibiotrophic lifestyle of Diplodia corticola.</title>
        <authorList>
            <person name="Fernandes I."/>
            <person name="De Jonge R."/>
            <person name="Van De Peer Y."/>
            <person name="Devreese B."/>
            <person name="Alves A."/>
            <person name="Esteves A.C."/>
        </authorList>
    </citation>
    <scope>NUCLEOTIDE SEQUENCE [LARGE SCALE GENOMIC DNA]</scope>
    <source>
        <strain evidence="2 3">CBS 112549</strain>
    </source>
</reference>
<dbReference type="EMBL" id="MNUE01000013">
    <property type="protein sequence ID" value="OJD36116.1"/>
    <property type="molecule type" value="Genomic_DNA"/>
</dbReference>
<organism evidence="2 3">
    <name type="scientific">Diplodia corticola</name>
    <dbReference type="NCBI Taxonomy" id="236234"/>
    <lineage>
        <taxon>Eukaryota</taxon>
        <taxon>Fungi</taxon>
        <taxon>Dikarya</taxon>
        <taxon>Ascomycota</taxon>
        <taxon>Pezizomycotina</taxon>
        <taxon>Dothideomycetes</taxon>
        <taxon>Dothideomycetes incertae sedis</taxon>
        <taxon>Botryosphaeriales</taxon>
        <taxon>Botryosphaeriaceae</taxon>
        <taxon>Diplodia</taxon>
    </lineage>
</organism>
<keyword evidence="3" id="KW-1185">Reference proteome</keyword>
<feature type="region of interest" description="Disordered" evidence="1">
    <location>
        <begin position="258"/>
        <end position="305"/>
    </location>
</feature>
<dbReference type="AlphaFoldDB" id="A0A1J9S878"/>
<sequence length="305" mass="34136">MLSLHSAFKSSGSLVGFCNRSALNQSQLTAPLPPTDRPLSSRATSFTNELYVPPDQATRAVLPLAAFGVTMSDRGRPSWLQFYKCGTLKDDYHRYVDFALQDGQAVKGSSLDSAIARFGTDCQCMSKNFALNKSRGKLGDFEPYASRGSDGERSFWRSLKFWGRKPDPLPTGTEPGTYYETSDGRRLNVLGLLKNTCWRGINLDEDIPGQLIKCPDNFIRDAPYNEFLVIDGLRADVVFGLSTTQFILGFKKAKKKNVKDQREIEKDTKREKREAEKKAAKEAATPKQNRVNRSTWASPLPSHHL</sequence>
<name>A0A1J9S878_9PEZI</name>
<dbReference type="Proteomes" id="UP000183809">
    <property type="component" value="Unassembled WGS sequence"/>
</dbReference>
<evidence type="ECO:0000313" key="2">
    <source>
        <dbReference type="EMBL" id="OJD36116.1"/>
    </source>
</evidence>